<sequence>MADSNNSNNGGQQSNSGLQTNPPASSQPAITDAPAVVQPPNNASTTAPTTNTPASNTPANNHNSAVTHPATTTAPAQHGSGATRGGYSVTYTGSNRGGRGRGRGSGRGNYSHPAPQRLCNRRGYTNALGVDDFTVCTRCRARPHGPTTTAAVTSAVPATPAAAVQANASAMVPVGMMSGHNTGIAGFGFEQLAAAIAYNGGNIGNEGATGLATAAIVASHSMVAMHMATLARNAHVHYLDQQTAEARLRREENERREERETQLDLERLRLDQSRLDCEERRAYGRSRSRSPSRDERPDYRSRSPQRTQRHDDRPRPQHRRLQPSDAPNALPSSLTESVETPCMYCEGSDSQDRQEDALEHYAYECGYANASGRYLASQRANRARAQIAPPTLSPPQGLPSTTASLSAPDNNQRLLLESTIAALLTSVSSALAQSPSGVAAPISDEVARGLWARGPGFKRWRQAWGVLWPRLV</sequence>
<dbReference type="EMBL" id="JAWDJX010000039">
    <property type="protein sequence ID" value="KAK3049487.1"/>
    <property type="molecule type" value="Genomic_DNA"/>
</dbReference>
<feature type="region of interest" description="Disordered" evidence="2">
    <location>
        <begin position="1"/>
        <end position="117"/>
    </location>
</feature>
<evidence type="ECO:0000313" key="4">
    <source>
        <dbReference type="Proteomes" id="UP001271007"/>
    </source>
</evidence>
<reference evidence="3" key="1">
    <citation type="submission" date="2023-04" db="EMBL/GenBank/DDBJ databases">
        <title>Black Yeasts Isolated from many extreme environments.</title>
        <authorList>
            <person name="Coleine C."/>
            <person name="Stajich J.E."/>
            <person name="Selbmann L."/>
        </authorList>
    </citation>
    <scope>NUCLEOTIDE SEQUENCE</scope>
    <source>
        <strain evidence="3">CCFEE 5312</strain>
    </source>
</reference>
<feature type="compositionally biased region" description="Low complexity" evidence="2">
    <location>
        <begin position="1"/>
        <end position="17"/>
    </location>
</feature>
<dbReference type="Proteomes" id="UP001271007">
    <property type="component" value="Unassembled WGS sequence"/>
</dbReference>
<evidence type="ECO:0000256" key="1">
    <source>
        <dbReference type="SAM" id="Coils"/>
    </source>
</evidence>
<evidence type="ECO:0000313" key="3">
    <source>
        <dbReference type="EMBL" id="KAK3049487.1"/>
    </source>
</evidence>
<dbReference type="AlphaFoldDB" id="A0AAJ0DG17"/>
<keyword evidence="4" id="KW-1185">Reference proteome</keyword>
<comment type="caution">
    <text evidence="3">The sequence shown here is derived from an EMBL/GenBank/DDBJ whole genome shotgun (WGS) entry which is preliminary data.</text>
</comment>
<keyword evidence="1" id="KW-0175">Coiled coil</keyword>
<gene>
    <name evidence="3" type="ORF">LTR09_009154</name>
</gene>
<evidence type="ECO:0000256" key="2">
    <source>
        <dbReference type="SAM" id="MobiDB-lite"/>
    </source>
</evidence>
<feature type="region of interest" description="Disordered" evidence="2">
    <location>
        <begin position="279"/>
        <end position="336"/>
    </location>
</feature>
<feature type="compositionally biased region" description="Polar residues" evidence="2">
    <location>
        <begin position="18"/>
        <end position="29"/>
    </location>
</feature>
<feature type="compositionally biased region" description="Basic and acidic residues" evidence="2">
    <location>
        <begin position="291"/>
        <end position="301"/>
    </location>
</feature>
<feature type="coiled-coil region" evidence="1">
    <location>
        <begin position="241"/>
        <end position="268"/>
    </location>
</feature>
<name>A0AAJ0DG17_9PEZI</name>
<organism evidence="3 4">
    <name type="scientific">Extremus antarcticus</name>
    <dbReference type="NCBI Taxonomy" id="702011"/>
    <lineage>
        <taxon>Eukaryota</taxon>
        <taxon>Fungi</taxon>
        <taxon>Dikarya</taxon>
        <taxon>Ascomycota</taxon>
        <taxon>Pezizomycotina</taxon>
        <taxon>Dothideomycetes</taxon>
        <taxon>Dothideomycetidae</taxon>
        <taxon>Mycosphaerellales</taxon>
        <taxon>Extremaceae</taxon>
        <taxon>Extremus</taxon>
    </lineage>
</organism>
<protein>
    <submittedName>
        <fullName evidence="3">Uncharacterized protein</fullName>
    </submittedName>
</protein>
<feature type="compositionally biased region" description="Low complexity" evidence="2">
    <location>
        <begin position="39"/>
        <end position="76"/>
    </location>
</feature>
<proteinExistence type="predicted"/>
<accession>A0AAJ0DG17</accession>